<evidence type="ECO:0000313" key="2">
    <source>
        <dbReference type="Proteomes" id="UP000008694"/>
    </source>
</evidence>
<dbReference type="Proteomes" id="UP000008694">
    <property type="component" value="Unassembled WGS sequence"/>
</dbReference>
<dbReference type="Gramene" id="scaffold_302679.1">
    <property type="protein sequence ID" value="scaffold_302679.1"/>
    <property type="gene ID" value="scaffold_302679.1"/>
</dbReference>
<evidence type="ECO:0000313" key="1">
    <source>
        <dbReference type="EMBL" id="EFH61759.1"/>
    </source>
</evidence>
<keyword evidence="2" id="KW-1185">Reference proteome</keyword>
<protein>
    <submittedName>
        <fullName evidence="1">Predicted protein</fullName>
    </submittedName>
</protein>
<proteinExistence type="predicted"/>
<gene>
    <name evidence="1" type="ORF">ARALYDRAFT_898709</name>
</gene>
<dbReference type="EMBL" id="GL348715">
    <property type="protein sequence ID" value="EFH61759.1"/>
    <property type="molecule type" value="Genomic_DNA"/>
</dbReference>
<accession>D7L1P2</accession>
<reference evidence="2" key="1">
    <citation type="journal article" date="2011" name="Nat. Genet.">
        <title>The Arabidopsis lyrata genome sequence and the basis of rapid genome size change.</title>
        <authorList>
            <person name="Hu T.T."/>
            <person name="Pattyn P."/>
            <person name="Bakker E.G."/>
            <person name="Cao J."/>
            <person name="Cheng J.-F."/>
            <person name="Clark R.M."/>
            <person name="Fahlgren N."/>
            <person name="Fawcett J.A."/>
            <person name="Grimwood J."/>
            <person name="Gundlach H."/>
            <person name="Haberer G."/>
            <person name="Hollister J.D."/>
            <person name="Ossowski S."/>
            <person name="Ottilar R.P."/>
            <person name="Salamov A.A."/>
            <person name="Schneeberger K."/>
            <person name="Spannagl M."/>
            <person name="Wang X."/>
            <person name="Yang L."/>
            <person name="Nasrallah M.E."/>
            <person name="Bergelson J."/>
            <person name="Carrington J.C."/>
            <person name="Gaut B.S."/>
            <person name="Schmutz J."/>
            <person name="Mayer K.F.X."/>
            <person name="Van de Peer Y."/>
            <person name="Grigoriev I.V."/>
            <person name="Nordborg M."/>
            <person name="Weigel D."/>
            <person name="Guo Y.-L."/>
        </authorList>
    </citation>
    <scope>NUCLEOTIDE SEQUENCE [LARGE SCALE GENOMIC DNA]</scope>
    <source>
        <strain evidence="2">cv. MN47</strain>
    </source>
</reference>
<dbReference type="HOGENOM" id="CLU_2925723_0_0_1"/>
<organism evidence="2">
    <name type="scientific">Arabidopsis lyrata subsp. lyrata</name>
    <name type="common">Lyre-leaved rock-cress</name>
    <dbReference type="NCBI Taxonomy" id="81972"/>
    <lineage>
        <taxon>Eukaryota</taxon>
        <taxon>Viridiplantae</taxon>
        <taxon>Streptophyta</taxon>
        <taxon>Embryophyta</taxon>
        <taxon>Tracheophyta</taxon>
        <taxon>Spermatophyta</taxon>
        <taxon>Magnoliopsida</taxon>
        <taxon>eudicotyledons</taxon>
        <taxon>Gunneridae</taxon>
        <taxon>Pentapetalae</taxon>
        <taxon>rosids</taxon>
        <taxon>malvids</taxon>
        <taxon>Brassicales</taxon>
        <taxon>Brassicaceae</taxon>
        <taxon>Camelineae</taxon>
        <taxon>Arabidopsis</taxon>
    </lineage>
</organism>
<dbReference type="AlphaFoldDB" id="D7L1P2"/>
<name>D7L1P2_ARALL</name>
<sequence>MVSKGRPSSRSRNHIHQNLLMQGKNHFFYPVKSHTFHSPQQPFELSFLLYQTSCQSTSTMK</sequence>